<dbReference type="InterPro" id="IPR018929">
    <property type="entry name" value="DUF2510"/>
</dbReference>
<evidence type="ECO:0000313" key="4">
    <source>
        <dbReference type="EMBL" id="RNF94505.1"/>
    </source>
</evidence>
<feature type="region of interest" description="Disordered" evidence="1">
    <location>
        <begin position="211"/>
        <end position="234"/>
    </location>
</feature>
<feature type="compositionally biased region" description="Low complexity" evidence="1">
    <location>
        <begin position="123"/>
        <end position="132"/>
    </location>
</feature>
<keyword evidence="5" id="KW-1185">Reference proteome</keyword>
<keyword evidence="2" id="KW-1133">Transmembrane helix</keyword>
<feature type="transmembrane region" description="Helical" evidence="2">
    <location>
        <begin position="72"/>
        <end position="94"/>
    </location>
</feature>
<keyword evidence="2" id="KW-0472">Membrane</keyword>
<sequence length="320" mass="32709">MNTPPGWYPDPGYTGHGPALHRWWDGATWTEYTRDTTAPAESPFSPPPAPGYGPGYAPGQDGGRANGRGPRVAVLALSVGAVVAAIIGGIVLLGDSGGGDDGDRANPLPTAPAPPGDGDDAPSDAPSDLPTDGPSAAPTDDPSIAPDAASGISLPVLSGWQAGRSSAGGAGVTTSRYPCPGDPSTECVRGGAFSRTASGFKADTAKGIAEEDIAQNAEESYGTDEDTERKAYGGISSHKRLKEEEVDVAGEEGYLVRWKVTTKKGDDGYVQSLAFPSPTVPDTMVLVRFGFDVSDKAPPLGDMDKIVEGIEALAGDGRSI</sequence>
<organism evidence="4 5">
    <name type="scientific">Streptomyces botrytidirepellens</name>
    <dbReference type="NCBI Taxonomy" id="2486417"/>
    <lineage>
        <taxon>Bacteria</taxon>
        <taxon>Bacillati</taxon>
        <taxon>Actinomycetota</taxon>
        <taxon>Actinomycetes</taxon>
        <taxon>Kitasatosporales</taxon>
        <taxon>Streptomycetaceae</taxon>
        <taxon>Streptomyces</taxon>
    </lineage>
</organism>
<comment type="caution">
    <text evidence="4">The sequence shown here is derived from an EMBL/GenBank/DDBJ whole genome shotgun (WGS) entry which is preliminary data.</text>
</comment>
<feature type="domain" description="DUF2510" evidence="3">
    <location>
        <begin position="5"/>
        <end position="40"/>
    </location>
</feature>
<name>A0A3M8TN29_9ACTN</name>
<proteinExistence type="predicted"/>
<keyword evidence="2" id="KW-0812">Transmembrane</keyword>
<feature type="region of interest" description="Disordered" evidence="1">
    <location>
        <begin position="163"/>
        <end position="182"/>
    </location>
</feature>
<evidence type="ECO:0000256" key="2">
    <source>
        <dbReference type="SAM" id="Phobius"/>
    </source>
</evidence>
<evidence type="ECO:0000313" key="5">
    <source>
        <dbReference type="Proteomes" id="UP000275401"/>
    </source>
</evidence>
<feature type="region of interest" description="Disordered" evidence="1">
    <location>
        <begin position="36"/>
        <end position="65"/>
    </location>
</feature>
<dbReference type="RefSeq" id="WP_123106801.1">
    <property type="nucleotide sequence ID" value="NZ_RIBZ01000755.1"/>
</dbReference>
<gene>
    <name evidence="4" type="ORF">EEJ42_38435</name>
</gene>
<reference evidence="4 5" key="1">
    <citation type="submission" date="2018-11" db="EMBL/GenBank/DDBJ databases">
        <title>The Potential of Streptomyces as Biocontrol Agents against the Tomato grey mould, Botrytis cinerea (Gray mold) Frontiers in Microbiology.</title>
        <authorList>
            <person name="Li D."/>
        </authorList>
    </citation>
    <scope>NUCLEOTIDE SEQUENCE [LARGE SCALE GENOMIC DNA]</scope>
    <source>
        <strain evidence="4 5">NEAU-LD23</strain>
    </source>
</reference>
<feature type="compositionally biased region" description="Gly residues" evidence="1">
    <location>
        <begin position="52"/>
        <end position="65"/>
    </location>
</feature>
<dbReference type="Proteomes" id="UP000275401">
    <property type="component" value="Unassembled WGS sequence"/>
</dbReference>
<dbReference type="Pfam" id="PF10708">
    <property type="entry name" value="DUF2510"/>
    <property type="match status" value="1"/>
</dbReference>
<evidence type="ECO:0000256" key="1">
    <source>
        <dbReference type="SAM" id="MobiDB-lite"/>
    </source>
</evidence>
<dbReference type="AlphaFoldDB" id="A0A3M8TN29"/>
<dbReference type="EMBL" id="RIBZ01000755">
    <property type="protein sequence ID" value="RNF94505.1"/>
    <property type="molecule type" value="Genomic_DNA"/>
</dbReference>
<evidence type="ECO:0000259" key="3">
    <source>
        <dbReference type="Pfam" id="PF10708"/>
    </source>
</evidence>
<protein>
    <submittedName>
        <fullName evidence="4">DUF2510 domain-containing protein</fullName>
    </submittedName>
</protein>
<feature type="region of interest" description="Disordered" evidence="1">
    <location>
        <begin position="98"/>
        <end position="150"/>
    </location>
</feature>
<accession>A0A3M8TN29</accession>